<comment type="caution">
    <text evidence="3">The sequence shown here is derived from an EMBL/GenBank/DDBJ whole genome shotgun (WGS) entry which is preliminary data.</text>
</comment>
<dbReference type="AlphaFoldDB" id="A0A9D4TCD4"/>
<dbReference type="InterPro" id="IPR015590">
    <property type="entry name" value="Aldehyde_DH_dom"/>
</dbReference>
<dbReference type="Gene3D" id="3.40.309.10">
    <property type="entry name" value="Aldehyde Dehydrogenase, Chain A, domain 2"/>
    <property type="match status" value="2"/>
</dbReference>
<protein>
    <recommendedName>
        <fullName evidence="2">Aldehyde dehydrogenase domain-containing protein</fullName>
    </recommendedName>
</protein>
<reference evidence="3" key="1">
    <citation type="journal article" date="2020" name="Cell">
        <title>Large-Scale Comparative Analyses of Tick Genomes Elucidate Their Genetic Diversity and Vector Capacities.</title>
        <authorList>
            <consortium name="Tick Genome and Microbiome Consortium (TIGMIC)"/>
            <person name="Jia N."/>
            <person name="Wang J."/>
            <person name="Shi W."/>
            <person name="Du L."/>
            <person name="Sun Y."/>
            <person name="Zhan W."/>
            <person name="Jiang J.F."/>
            <person name="Wang Q."/>
            <person name="Zhang B."/>
            <person name="Ji P."/>
            <person name="Bell-Sakyi L."/>
            <person name="Cui X.M."/>
            <person name="Yuan T.T."/>
            <person name="Jiang B.G."/>
            <person name="Yang W.F."/>
            <person name="Lam T.T."/>
            <person name="Chang Q.C."/>
            <person name="Ding S.J."/>
            <person name="Wang X.J."/>
            <person name="Zhu J.G."/>
            <person name="Ruan X.D."/>
            <person name="Zhao L."/>
            <person name="Wei J.T."/>
            <person name="Ye R.Z."/>
            <person name="Que T.C."/>
            <person name="Du C.H."/>
            <person name="Zhou Y.H."/>
            <person name="Cheng J.X."/>
            <person name="Dai P.F."/>
            <person name="Guo W.B."/>
            <person name="Han X.H."/>
            <person name="Huang E.J."/>
            <person name="Li L.F."/>
            <person name="Wei W."/>
            <person name="Gao Y.C."/>
            <person name="Liu J.Z."/>
            <person name="Shao H.Z."/>
            <person name="Wang X."/>
            <person name="Wang C.C."/>
            <person name="Yang T.C."/>
            <person name="Huo Q.B."/>
            <person name="Li W."/>
            <person name="Chen H.Y."/>
            <person name="Chen S.E."/>
            <person name="Zhou L.G."/>
            <person name="Ni X.B."/>
            <person name="Tian J.H."/>
            <person name="Sheng Y."/>
            <person name="Liu T."/>
            <person name="Pan Y.S."/>
            <person name="Xia L.Y."/>
            <person name="Li J."/>
            <person name="Zhao F."/>
            <person name="Cao W.C."/>
        </authorList>
    </citation>
    <scope>NUCLEOTIDE SEQUENCE</scope>
    <source>
        <strain evidence="3">Rsan-2018</strain>
    </source>
</reference>
<dbReference type="InterPro" id="IPR016161">
    <property type="entry name" value="Ald_DH/histidinol_DH"/>
</dbReference>
<dbReference type="PANTHER" id="PTHR11699">
    <property type="entry name" value="ALDEHYDE DEHYDROGENASE-RELATED"/>
    <property type="match status" value="1"/>
</dbReference>
<feature type="domain" description="Aldehyde dehydrogenase" evidence="2">
    <location>
        <begin position="93"/>
        <end position="138"/>
    </location>
</feature>
<name>A0A9D4TCD4_RHISA</name>
<gene>
    <name evidence="3" type="ORF">HPB52_024443</name>
</gene>
<dbReference type="Proteomes" id="UP000821837">
    <property type="component" value="Unassembled WGS sequence"/>
</dbReference>
<evidence type="ECO:0000259" key="2">
    <source>
        <dbReference type="Pfam" id="PF00171"/>
    </source>
</evidence>
<evidence type="ECO:0000313" key="3">
    <source>
        <dbReference type="EMBL" id="KAH7984921.1"/>
    </source>
</evidence>
<dbReference type="FunFam" id="3.40.605.10:FF:000026">
    <property type="entry name" value="Aldehyde dehydrogenase, putative"/>
    <property type="match status" value="1"/>
</dbReference>
<accession>A0A9D4TCD4</accession>
<dbReference type="InterPro" id="IPR016163">
    <property type="entry name" value="Ald_DH_C"/>
</dbReference>
<proteinExistence type="predicted"/>
<feature type="domain" description="Aldehyde dehydrogenase" evidence="2">
    <location>
        <begin position="5"/>
        <end position="60"/>
    </location>
</feature>
<dbReference type="Gene3D" id="3.40.605.10">
    <property type="entry name" value="Aldehyde Dehydrogenase, Chain A, domain 1"/>
    <property type="match status" value="2"/>
</dbReference>
<dbReference type="VEuPathDB" id="VectorBase:RSAN_051509"/>
<reference evidence="3" key="2">
    <citation type="submission" date="2021-09" db="EMBL/GenBank/DDBJ databases">
        <authorList>
            <person name="Jia N."/>
            <person name="Wang J."/>
            <person name="Shi W."/>
            <person name="Du L."/>
            <person name="Sun Y."/>
            <person name="Zhan W."/>
            <person name="Jiang J."/>
            <person name="Wang Q."/>
            <person name="Zhang B."/>
            <person name="Ji P."/>
            <person name="Sakyi L.B."/>
            <person name="Cui X."/>
            <person name="Yuan T."/>
            <person name="Jiang B."/>
            <person name="Yang W."/>
            <person name="Lam T.T.-Y."/>
            <person name="Chang Q."/>
            <person name="Ding S."/>
            <person name="Wang X."/>
            <person name="Zhu J."/>
            <person name="Ruan X."/>
            <person name="Zhao L."/>
            <person name="Wei J."/>
            <person name="Que T."/>
            <person name="Du C."/>
            <person name="Cheng J."/>
            <person name="Dai P."/>
            <person name="Han X."/>
            <person name="Huang E."/>
            <person name="Gao Y."/>
            <person name="Liu J."/>
            <person name="Shao H."/>
            <person name="Ye R."/>
            <person name="Li L."/>
            <person name="Wei W."/>
            <person name="Wang X."/>
            <person name="Wang C."/>
            <person name="Huo Q."/>
            <person name="Li W."/>
            <person name="Guo W."/>
            <person name="Chen H."/>
            <person name="Chen S."/>
            <person name="Zhou L."/>
            <person name="Zhou L."/>
            <person name="Ni X."/>
            <person name="Tian J."/>
            <person name="Zhou Y."/>
            <person name="Sheng Y."/>
            <person name="Liu T."/>
            <person name="Pan Y."/>
            <person name="Xia L."/>
            <person name="Li J."/>
            <person name="Zhao F."/>
            <person name="Cao W."/>
        </authorList>
    </citation>
    <scope>NUCLEOTIDE SEQUENCE</scope>
    <source>
        <strain evidence="3">Rsan-2018</strain>
        <tissue evidence="3">Larvae</tissue>
    </source>
</reference>
<evidence type="ECO:0000313" key="4">
    <source>
        <dbReference type="Proteomes" id="UP000821837"/>
    </source>
</evidence>
<dbReference type="SUPFAM" id="SSF53720">
    <property type="entry name" value="ALDH-like"/>
    <property type="match status" value="1"/>
</dbReference>
<feature type="region of interest" description="Disordered" evidence="1">
    <location>
        <begin position="54"/>
        <end position="90"/>
    </location>
</feature>
<dbReference type="GO" id="GO:0016620">
    <property type="term" value="F:oxidoreductase activity, acting on the aldehyde or oxo group of donors, NAD or NADP as acceptor"/>
    <property type="evidence" value="ECO:0007669"/>
    <property type="project" value="InterPro"/>
</dbReference>
<dbReference type="Pfam" id="PF00171">
    <property type="entry name" value="Aldedh"/>
    <property type="match status" value="2"/>
</dbReference>
<evidence type="ECO:0000256" key="1">
    <source>
        <dbReference type="SAM" id="MobiDB-lite"/>
    </source>
</evidence>
<organism evidence="3 4">
    <name type="scientific">Rhipicephalus sanguineus</name>
    <name type="common">Brown dog tick</name>
    <name type="synonym">Ixodes sanguineus</name>
    <dbReference type="NCBI Taxonomy" id="34632"/>
    <lineage>
        <taxon>Eukaryota</taxon>
        <taxon>Metazoa</taxon>
        <taxon>Ecdysozoa</taxon>
        <taxon>Arthropoda</taxon>
        <taxon>Chelicerata</taxon>
        <taxon>Arachnida</taxon>
        <taxon>Acari</taxon>
        <taxon>Parasitiformes</taxon>
        <taxon>Ixodida</taxon>
        <taxon>Ixodoidea</taxon>
        <taxon>Ixodidae</taxon>
        <taxon>Rhipicephalinae</taxon>
        <taxon>Rhipicephalus</taxon>
        <taxon>Rhipicephalus</taxon>
    </lineage>
</organism>
<dbReference type="EMBL" id="JABSTV010001183">
    <property type="protein sequence ID" value="KAH7984921.1"/>
    <property type="molecule type" value="Genomic_DNA"/>
</dbReference>
<dbReference type="InterPro" id="IPR016162">
    <property type="entry name" value="Ald_DH_N"/>
</dbReference>
<sequence length="142" mass="15468">MSRCATPYLKRLSLELGDKSPLIIFADCDLDSAVRQGLNSVFFHKGENGIAAGRLSVEDSPARPLRGARRVRGPQDRQGPQAAEARSLPRTHHQAGSCFINCYNKIDVAAPFGGFKQSGYGKDLGQATLKDYLQLKCVTVEC</sequence>
<keyword evidence="4" id="KW-1185">Reference proteome</keyword>